<evidence type="ECO:0000313" key="2">
    <source>
        <dbReference type="EMBL" id="NNH77404.1"/>
    </source>
</evidence>
<feature type="signal peptide" evidence="1">
    <location>
        <begin position="1"/>
        <end position="23"/>
    </location>
</feature>
<proteinExistence type="predicted"/>
<evidence type="ECO:0000313" key="3">
    <source>
        <dbReference type="Proteomes" id="UP000569202"/>
    </source>
</evidence>
<organism evidence="2 3">
    <name type="scientific">Acinetobacter terrae</name>
    <dbReference type="NCBI Taxonomy" id="2731247"/>
    <lineage>
        <taxon>Bacteria</taxon>
        <taxon>Pseudomonadati</taxon>
        <taxon>Pseudomonadota</taxon>
        <taxon>Gammaproteobacteria</taxon>
        <taxon>Moraxellales</taxon>
        <taxon>Moraxellaceae</taxon>
        <taxon>Acinetobacter</taxon>
        <taxon>Acinetobacter Taxon 24</taxon>
    </lineage>
</organism>
<reference evidence="2 3" key="1">
    <citation type="submission" date="2020-04" db="EMBL/GenBank/DDBJ databases">
        <title>Acinetobacter Taxon 24.</title>
        <authorList>
            <person name="Nemec A."/>
            <person name="Radolfova-Krizova L."/>
            <person name="Higgins P.G."/>
            <person name="Spanelova P."/>
        </authorList>
    </citation>
    <scope>NUCLEOTIDE SEQUENCE [LARGE SCALE GENOMIC DNA]</scope>
    <source>
        <strain evidence="2 3">ANC 5380</strain>
    </source>
</reference>
<keyword evidence="1" id="KW-0732">Signal</keyword>
<accession>A0A7Y2WAN9</accession>
<feature type="chain" id="PRO_5030682499" evidence="1">
    <location>
        <begin position="24"/>
        <end position="155"/>
    </location>
</feature>
<gene>
    <name evidence="2" type="ORF">HLH17_06915</name>
</gene>
<dbReference type="RefSeq" id="WP_171540247.1">
    <property type="nucleotide sequence ID" value="NZ_JABERL010000018.1"/>
</dbReference>
<sequence>MFIKNNLVLSFLTSIVLASTAHASIKDDPSLIPVSSEKNDVYEQFDIYVLKNSIKKENKDNVAFDLLITGVSTAKTTYADEQSDPISEDDKVDEYDMDQSSIIMKASMNCKTTHTSVRKILSIDPETRKVIEDTPEISEQDTEHNKLIKPIVCSA</sequence>
<dbReference type="AlphaFoldDB" id="A0A7Y2WAN9"/>
<dbReference type="EMBL" id="JABERL010000018">
    <property type="protein sequence ID" value="NNH77404.1"/>
    <property type="molecule type" value="Genomic_DNA"/>
</dbReference>
<comment type="caution">
    <text evidence="2">The sequence shown here is derived from an EMBL/GenBank/DDBJ whole genome shotgun (WGS) entry which is preliminary data.</text>
</comment>
<protein>
    <submittedName>
        <fullName evidence="2">Uncharacterized protein</fullName>
    </submittedName>
</protein>
<dbReference type="Proteomes" id="UP000569202">
    <property type="component" value="Unassembled WGS sequence"/>
</dbReference>
<name>A0A7Y2WAN9_9GAMM</name>
<evidence type="ECO:0000256" key="1">
    <source>
        <dbReference type="SAM" id="SignalP"/>
    </source>
</evidence>